<accession>M2U5L9</accession>
<keyword evidence="2" id="KW-1185">Reference proteome</keyword>
<organism evidence="1 2">
    <name type="scientific">Cochliobolus heterostrophus (strain C5 / ATCC 48332 / race O)</name>
    <name type="common">Southern corn leaf blight fungus</name>
    <name type="synonym">Bipolaris maydis</name>
    <dbReference type="NCBI Taxonomy" id="701091"/>
    <lineage>
        <taxon>Eukaryota</taxon>
        <taxon>Fungi</taxon>
        <taxon>Dikarya</taxon>
        <taxon>Ascomycota</taxon>
        <taxon>Pezizomycotina</taxon>
        <taxon>Dothideomycetes</taxon>
        <taxon>Pleosporomycetidae</taxon>
        <taxon>Pleosporales</taxon>
        <taxon>Pleosporineae</taxon>
        <taxon>Pleosporaceae</taxon>
        <taxon>Bipolaris</taxon>
    </lineage>
</organism>
<dbReference type="OrthoDB" id="10290233at2759"/>
<dbReference type="Proteomes" id="UP000016936">
    <property type="component" value="Unassembled WGS sequence"/>
</dbReference>
<name>M2U5L9_COCH5</name>
<proteinExistence type="predicted"/>
<evidence type="ECO:0000313" key="1">
    <source>
        <dbReference type="EMBL" id="EMD89031.1"/>
    </source>
</evidence>
<sequence>MRVSETRNQCTLAGTWLCKCYLVRRNRGPREINNRSQRVVGCKKASLTARNNTLEH</sequence>
<reference evidence="2" key="2">
    <citation type="journal article" date="2013" name="PLoS Genet.">
        <title>Comparative genome structure, secondary metabolite, and effector coding capacity across Cochliobolus pathogens.</title>
        <authorList>
            <person name="Condon B.J."/>
            <person name="Leng Y."/>
            <person name="Wu D."/>
            <person name="Bushley K.E."/>
            <person name="Ohm R.A."/>
            <person name="Otillar R."/>
            <person name="Martin J."/>
            <person name="Schackwitz W."/>
            <person name="Grimwood J."/>
            <person name="MohdZainudin N."/>
            <person name="Xue C."/>
            <person name="Wang R."/>
            <person name="Manning V.A."/>
            <person name="Dhillon B."/>
            <person name="Tu Z.J."/>
            <person name="Steffenson B.J."/>
            <person name="Salamov A."/>
            <person name="Sun H."/>
            <person name="Lowry S."/>
            <person name="LaButti K."/>
            <person name="Han J."/>
            <person name="Copeland A."/>
            <person name="Lindquist E."/>
            <person name="Barry K."/>
            <person name="Schmutz J."/>
            <person name="Baker S.E."/>
            <person name="Ciuffetti L.M."/>
            <person name="Grigoriev I.V."/>
            <person name="Zhong S."/>
            <person name="Turgeon B.G."/>
        </authorList>
    </citation>
    <scope>NUCLEOTIDE SEQUENCE [LARGE SCALE GENOMIC DNA]</scope>
    <source>
        <strain evidence="2">C5 / ATCC 48332 / race O</strain>
    </source>
</reference>
<reference evidence="1 2" key="1">
    <citation type="journal article" date="2012" name="PLoS Pathog.">
        <title>Diverse lifestyles and strategies of plant pathogenesis encoded in the genomes of eighteen Dothideomycetes fungi.</title>
        <authorList>
            <person name="Ohm R.A."/>
            <person name="Feau N."/>
            <person name="Henrissat B."/>
            <person name="Schoch C.L."/>
            <person name="Horwitz B.A."/>
            <person name="Barry K.W."/>
            <person name="Condon B.J."/>
            <person name="Copeland A.C."/>
            <person name="Dhillon B."/>
            <person name="Glaser F."/>
            <person name="Hesse C.N."/>
            <person name="Kosti I."/>
            <person name="LaButti K."/>
            <person name="Lindquist E.A."/>
            <person name="Lucas S."/>
            <person name="Salamov A.A."/>
            <person name="Bradshaw R.E."/>
            <person name="Ciuffetti L."/>
            <person name="Hamelin R.C."/>
            <person name="Kema G.H.J."/>
            <person name="Lawrence C."/>
            <person name="Scott J.A."/>
            <person name="Spatafora J.W."/>
            <person name="Turgeon B.G."/>
            <person name="de Wit P.J.G.M."/>
            <person name="Zhong S."/>
            <person name="Goodwin S.B."/>
            <person name="Grigoriev I.V."/>
        </authorList>
    </citation>
    <scope>NUCLEOTIDE SEQUENCE [LARGE SCALE GENOMIC DNA]</scope>
    <source>
        <strain evidence="2">C5 / ATCC 48332 / race O</strain>
    </source>
</reference>
<evidence type="ECO:0000313" key="2">
    <source>
        <dbReference type="Proteomes" id="UP000016936"/>
    </source>
</evidence>
<dbReference type="AlphaFoldDB" id="M2U5L9"/>
<dbReference type="HOGENOM" id="CLU_3147115_0_0_1"/>
<dbReference type="EMBL" id="KB445579">
    <property type="protein sequence ID" value="EMD89031.1"/>
    <property type="molecule type" value="Genomic_DNA"/>
</dbReference>
<protein>
    <submittedName>
        <fullName evidence="1">Uncharacterized protein</fullName>
    </submittedName>
</protein>
<gene>
    <name evidence="1" type="ORF">COCHEDRAFT_1022571</name>
</gene>